<reference evidence="1" key="2">
    <citation type="journal article" date="2015" name="Fish Shellfish Immunol.">
        <title>Early steps in the European eel (Anguilla anguilla)-Vibrio vulnificus interaction in the gills: Role of the RtxA13 toxin.</title>
        <authorList>
            <person name="Callol A."/>
            <person name="Pajuelo D."/>
            <person name="Ebbesson L."/>
            <person name="Teles M."/>
            <person name="MacKenzie S."/>
            <person name="Amaro C."/>
        </authorList>
    </citation>
    <scope>NUCLEOTIDE SEQUENCE</scope>
</reference>
<proteinExistence type="predicted"/>
<dbReference type="EMBL" id="GBXM01037880">
    <property type="protein sequence ID" value="JAH70697.1"/>
    <property type="molecule type" value="Transcribed_RNA"/>
</dbReference>
<dbReference type="AlphaFoldDB" id="A0A0E9UY00"/>
<organism evidence="1">
    <name type="scientific">Anguilla anguilla</name>
    <name type="common">European freshwater eel</name>
    <name type="synonym">Muraena anguilla</name>
    <dbReference type="NCBI Taxonomy" id="7936"/>
    <lineage>
        <taxon>Eukaryota</taxon>
        <taxon>Metazoa</taxon>
        <taxon>Chordata</taxon>
        <taxon>Craniata</taxon>
        <taxon>Vertebrata</taxon>
        <taxon>Euteleostomi</taxon>
        <taxon>Actinopterygii</taxon>
        <taxon>Neopterygii</taxon>
        <taxon>Teleostei</taxon>
        <taxon>Anguilliformes</taxon>
        <taxon>Anguillidae</taxon>
        <taxon>Anguilla</taxon>
    </lineage>
</organism>
<evidence type="ECO:0000313" key="1">
    <source>
        <dbReference type="EMBL" id="JAH70697.1"/>
    </source>
</evidence>
<reference evidence="1" key="1">
    <citation type="submission" date="2014-11" db="EMBL/GenBank/DDBJ databases">
        <authorList>
            <person name="Amaro Gonzalez C."/>
        </authorList>
    </citation>
    <scope>NUCLEOTIDE SEQUENCE</scope>
</reference>
<protein>
    <submittedName>
        <fullName evidence="1">Uncharacterized protein</fullName>
    </submittedName>
</protein>
<name>A0A0E9UY00_ANGAN</name>
<accession>A0A0E9UY00</accession>
<sequence length="28" mass="3359">MSMKLAAVSRTMIWIKSFKQHMIYCKLL</sequence>